<evidence type="ECO:0000256" key="1">
    <source>
        <dbReference type="SAM" id="Phobius"/>
    </source>
</evidence>
<dbReference type="EMBL" id="BPLR01000586">
    <property type="protein sequence ID" value="GIY95860.1"/>
    <property type="molecule type" value="Genomic_DNA"/>
</dbReference>
<evidence type="ECO:0000313" key="2">
    <source>
        <dbReference type="EMBL" id="GIY95860.1"/>
    </source>
</evidence>
<gene>
    <name evidence="2" type="ORF">CEXT_768801</name>
</gene>
<name>A0AAV4XL81_CAEEX</name>
<dbReference type="AlphaFoldDB" id="A0AAV4XL81"/>
<protein>
    <submittedName>
        <fullName evidence="2">Uncharacterized protein</fullName>
    </submittedName>
</protein>
<keyword evidence="1" id="KW-1133">Transmembrane helix</keyword>
<keyword evidence="1" id="KW-0812">Transmembrane</keyword>
<organism evidence="2 3">
    <name type="scientific">Caerostris extrusa</name>
    <name type="common">Bark spider</name>
    <name type="synonym">Caerostris bankana</name>
    <dbReference type="NCBI Taxonomy" id="172846"/>
    <lineage>
        <taxon>Eukaryota</taxon>
        <taxon>Metazoa</taxon>
        <taxon>Ecdysozoa</taxon>
        <taxon>Arthropoda</taxon>
        <taxon>Chelicerata</taxon>
        <taxon>Arachnida</taxon>
        <taxon>Araneae</taxon>
        <taxon>Araneomorphae</taxon>
        <taxon>Entelegynae</taxon>
        <taxon>Araneoidea</taxon>
        <taxon>Araneidae</taxon>
        <taxon>Caerostris</taxon>
    </lineage>
</organism>
<keyword evidence="3" id="KW-1185">Reference proteome</keyword>
<reference evidence="2 3" key="1">
    <citation type="submission" date="2021-06" db="EMBL/GenBank/DDBJ databases">
        <title>Caerostris extrusa draft genome.</title>
        <authorList>
            <person name="Kono N."/>
            <person name="Arakawa K."/>
        </authorList>
    </citation>
    <scope>NUCLEOTIDE SEQUENCE [LARGE SCALE GENOMIC DNA]</scope>
</reference>
<evidence type="ECO:0000313" key="3">
    <source>
        <dbReference type="Proteomes" id="UP001054945"/>
    </source>
</evidence>
<accession>A0AAV4XL81</accession>
<dbReference type="Proteomes" id="UP001054945">
    <property type="component" value="Unassembled WGS sequence"/>
</dbReference>
<feature type="transmembrane region" description="Helical" evidence="1">
    <location>
        <begin position="20"/>
        <end position="43"/>
    </location>
</feature>
<sequence>MIRGSLTEPRRKPHHDDVIWGFFLIVKLTAWVPYLVSAAIAFLHNNRGLHHAFFKSIIKMKSLTGKGEPEITTLCIYKGVYEKLPDVKAVMLQH</sequence>
<proteinExistence type="predicted"/>
<keyword evidence="1" id="KW-0472">Membrane</keyword>
<comment type="caution">
    <text evidence="2">The sequence shown here is derived from an EMBL/GenBank/DDBJ whole genome shotgun (WGS) entry which is preliminary data.</text>
</comment>